<evidence type="ECO:0000256" key="7">
    <source>
        <dbReference type="SAM" id="MobiDB-lite"/>
    </source>
</evidence>
<evidence type="ECO:0000256" key="8">
    <source>
        <dbReference type="SAM" id="Phobius"/>
    </source>
</evidence>
<dbReference type="EMBL" id="CAIIXF020000007">
    <property type="protein sequence ID" value="CAH1789897.1"/>
    <property type="molecule type" value="Genomic_DNA"/>
</dbReference>
<dbReference type="OrthoDB" id="19653at2759"/>
<evidence type="ECO:0000313" key="10">
    <source>
        <dbReference type="Proteomes" id="UP000749559"/>
    </source>
</evidence>
<dbReference type="PROSITE" id="PS00941">
    <property type="entry name" value="CARBOXYLESTERASE_B_2"/>
    <property type="match status" value="1"/>
</dbReference>
<evidence type="ECO:0000256" key="3">
    <source>
        <dbReference type="ARBA" id="ARBA00022729"/>
    </source>
</evidence>
<reference evidence="9" key="1">
    <citation type="submission" date="2022-03" db="EMBL/GenBank/DDBJ databases">
        <authorList>
            <person name="Martin C."/>
        </authorList>
    </citation>
    <scope>NUCLEOTIDE SEQUENCE</scope>
</reference>
<feature type="chain" id="PRO_5042621144" description="Carboxylic ester hydrolase" evidence="6">
    <location>
        <begin position="20"/>
        <end position="687"/>
    </location>
</feature>
<evidence type="ECO:0000256" key="4">
    <source>
        <dbReference type="ARBA" id="ARBA00022801"/>
    </source>
</evidence>
<dbReference type="PANTHER" id="PTHR43903">
    <property type="entry name" value="NEUROLIGIN"/>
    <property type="match status" value="1"/>
</dbReference>
<sequence>MVNLLFSVVIFCTFLPGQAVIRDTEYGKVEGTNFTLHNGKSVQSYLGIPYAKPPLGQLRFKHPVKNTPWPSTTILNATYPRPSCWGVPLQWVSHTDPLYDDFSEDCLTINIYTPGDAEVGKKYPVMIWIHGGGYTGSGNVQYPGQFLAADDVIVVIMQYRLGQLGFLTTEDDNAPGNCGIYDQLMSMQFVHDNIANFGGDPDKVTLFGQSAGGASAGLHTLSPLSEGLFHQVIAESGTDLSPWAFVDPDEHPRNYAVQMANILNENLDYECPTDDTAAMVECLRTVEPYEMIVSGILEMQETLGFITHIWGPRVDGKFLTDRPITLRNEGKFRKIPVMTGQTSEDGSLYLAVVVPEASSGGFNRSEWFRVIDKLLNQLSPAGTDIEPARRALDFEYSNWPHLDDELANRDRLQELFTDVGFGIGNDLYAKSHSEYNDTYQYVMGYKSSSLTEDDIPAWMGATHNADLPYVLGWPFINKNPTVKYQLKGMEDIFQYNQKDEIISERVMKMWSNFAKYGNPTPQPVANTTWPKYDTTDHKYLYIGDDNEIRKEYNQHRIAFWTHYVPWILKGLSVPANTTTMQPTRSTQAPKVTDKTEPAAPVCTTPATPDPNTVGAQPTASGQQQTGELIKQGEVYRVATIALAVTCGVLLLGILALLWKRPVLNVDKNDSDEEANNYQLNPIPVKTG</sequence>
<dbReference type="PROSITE" id="PS00122">
    <property type="entry name" value="CARBOXYLESTERASE_B_1"/>
    <property type="match status" value="1"/>
</dbReference>
<keyword evidence="10" id="KW-1185">Reference proteome</keyword>
<keyword evidence="4 6" id="KW-0378">Hydrolase</keyword>
<feature type="compositionally biased region" description="Polar residues" evidence="7">
    <location>
        <begin position="578"/>
        <end position="589"/>
    </location>
</feature>
<dbReference type="InterPro" id="IPR029058">
    <property type="entry name" value="AB_hydrolase_fold"/>
</dbReference>
<organism evidence="9 10">
    <name type="scientific">Owenia fusiformis</name>
    <name type="common">Polychaete worm</name>
    <dbReference type="NCBI Taxonomy" id="6347"/>
    <lineage>
        <taxon>Eukaryota</taxon>
        <taxon>Metazoa</taxon>
        <taxon>Spiralia</taxon>
        <taxon>Lophotrochozoa</taxon>
        <taxon>Annelida</taxon>
        <taxon>Polychaeta</taxon>
        <taxon>Sedentaria</taxon>
        <taxon>Canalipalpata</taxon>
        <taxon>Sabellida</taxon>
        <taxon>Oweniida</taxon>
        <taxon>Oweniidae</taxon>
        <taxon>Owenia</taxon>
    </lineage>
</organism>
<evidence type="ECO:0000256" key="2">
    <source>
        <dbReference type="ARBA" id="ARBA00022487"/>
    </source>
</evidence>
<dbReference type="InterPro" id="IPR019819">
    <property type="entry name" value="Carboxylesterase_B_CS"/>
</dbReference>
<evidence type="ECO:0000256" key="6">
    <source>
        <dbReference type="RuleBase" id="RU361235"/>
    </source>
</evidence>
<protein>
    <recommendedName>
        <fullName evidence="6">Carboxylic ester hydrolase</fullName>
        <ecNumber evidence="6">3.1.1.-</ecNumber>
    </recommendedName>
</protein>
<dbReference type="FunFam" id="3.40.50.1820:FF:000029">
    <property type="entry name" value="Acetylcholinesterase"/>
    <property type="match status" value="1"/>
</dbReference>
<name>A0A8J1XPZ8_OWEFU</name>
<keyword evidence="2" id="KW-0719">Serine esterase</keyword>
<dbReference type="EC" id="3.1.1.-" evidence="6"/>
<dbReference type="Proteomes" id="UP000749559">
    <property type="component" value="Unassembled WGS sequence"/>
</dbReference>
<keyword evidence="8" id="KW-0812">Transmembrane</keyword>
<dbReference type="SUPFAM" id="SSF53474">
    <property type="entry name" value="alpha/beta-Hydrolases"/>
    <property type="match status" value="1"/>
</dbReference>
<feature type="region of interest" description="Disordered" evidence="7">
    <location>
        <begin position="667"/>
        <end position="687"/>
    </location>
</feature>
<keyword evidence="8" id="KW-0472">Membrane</keyword>
<keyword evidence="3 6" id="KW-0732">Signal</keyword>
<feature type="region of interest" description="Disordered" evidence="7">
    <location>
        <begin position="578"/>
        <end position="598"/>
    </location>
</feature>
<dbReference type="InterPro" id="IPR002018">
    <property type="entry name" value="CarbesteraseB"/>
</dbReference>
<dbReference type="Pfam" id="PF00135">
    <property type="entry name" value="COesterase"/>
    <property type="match status" value="1"/>
</dbReference>
<comment type="caution">
    <text evidence="9">The sequence shown here is derived from an EMBL/GenBank/DDBJ whole genome shotgun (WGS) entry which is preliminary data.</text>
</comment>
<accession>A0A8J1XPZ8</accession>
<evidence type="ECO:0000313" key="9">
    <source>
        <dbReference type="EMBL" id="CAH1789897.1"/>
    </source>
</evidence>
<dbReference type="AlphaFoldDB" id="A0A8J1XPZ8"/>
<proteinExistence type="inferred from homology"/>
<dbReference type="GO" id="GO:0052689">
    <property type="term" value="F:carboxylic ester hydrolase activity"/>
    <property type="evidence" value="ECO:0007669"/>
    <property type="project" value="UniProtKB-KW"/>
</dbReference>
<dbReference type="Gene3D" id="3.40.50.1820">
    <property type="entry name" value="alpha/beta hydrolase"/>
    <property type="match status" value="1"/>
</dbReference>
<dbReference type="InterPro" id="IPR019826">
    <property type="entry name" value="Carboxylesterase_B_AS"/>
</dbReference>
<keyword evidence="8" id="KW-1133">Transmembrane helix</keyword>
<evidence type="ECO:0000256" key="1">
    <source>
        <dbReference type="ARBA" id="ARBA00005964"/>
    </source>
</evidence>
<comment type="similarity">
    <text evidence="1 6">Belongs to the type-B carboxylesterase/lipase family.</text>
</comment>
<feature type="signal peptide" evidence="6">
    <location>
        <begin position="1"/>
        <end position="19"/>
    </location>
</feature>
<evidence type="ECO:0000256" key="5">
    <source>
        <dbReference type="ARBA" id="ARBA00023157"/>
    </source>
</evidence>
<keyword evidence="5" id="KW-1015">Disulfide bond</keyword>
<feature type="transmembrane region" description="Helical" evidence="8">
    <location>
        <begin position="634"/>
        <end position="658"/>
    </location>
</feature>
<dbReference type="InterPro" id="IPR051093">
    <property type="entry name" value="Neuroligin/BSAL"/>
</dbReference>
<gene>
    <name evidence="9" type="ORF">OFUS_LOCUS15180</name>
</gene>